<evidence type="ECO:0000313" key="2">
    <source>
        <dbReference type="EMBL" id="MFG6432705.1"/>
    </source>
</evidence>
<feature type="compositionally biased region" description="Basic and acidic residues" evidence="1">
    <location>
        <begin position="99"/>
        <end position="115"/>
    </location>
</feature>
<sequence length="123" mass="12979">MIVVCAVASISTKAIACQRAVLGDHPTASHNLHIGMTNSDTPKDGDFAAFLERQAAAPALPKEPTEVAPRQTLDDVLVGGQEPTSEFLEAIDALRRAEPLSDEELARQALEHPGADGDPSTPE</sequence>
<keyword evidence="3" id="KW-1185">Reference proteome</keyword>
<protein>
    <submittedName>
        <fullName evidence="2">Uncharacterized protein</fullName>
    </submittedName>
</protein>
<feature type="region of interest" description="Disordered" evidence="1">
    <location>
        <begin position="99"/>
        <end position="123"/>
    </location>
</feature>
<comment type="caution">
    <text evidence="2">The sequence shown here is derived from an EMBL/GenBank/DDBJ whole genome shotgun (WGS) entry which is preliminary data.</text>
</comment>
<dbReference type="EMBL" id="JBIGHV010000009">
    <property type="protein sequence ID" value="MFG6432705.1"/>
    <property type="molecule type" value="Genomic_DNA"/>
</dbReference>
<name>A0ABW7FA98_9BURK</name>
<dbReference type="Proteomes" id="UP001606210">
    <property type="component" value="Unassembled WGS sequence"/>
</dbReference>
<organism evidence="2 3">
    <name type="scientific">Pelomonas parva</name>
    <dbReference type="NCBI Taxonomy" id="3299032"/>
    <lineage>
        <taxon>Bacteria</taxon>
        <taxon>Pseudomonadati</taxon>
        <taxon>Pseudomonadota</taxon>
        <taxon>Betaproteobacteria</taxon>
        <taxon>Burkholderiales</taxon>
        <taxon>Sphaerotilaceae</taxon>
        <taxon>Roseateles</taxon>
    </lineage>
</organism>
<reference evidence="2 3" key="1">
    <citation type="submission" date="2024-08" db="EMBL/GenBank/DDBJ databases">
        <authorList>
            <person name="Lu H."/>
        </authorList>
    </citation>
    <scope>NUCLEOTIDE SEQUENCE [LARGE SCALE GENOMIC DNA]</scope>
    <source>
        <strain evidence="2 3">LYH14W</strain>
    </source>
</reference>
<dbReference type="RefSeq" id="WP_394482785.1">
    <property type="nucleotide sequence ID" value="NZ_JBIGHV010000009.1"/>
</dbReference>
<gene>
    <name evidence="2" type="ORF">ACG00Y_22505</name>
</gene>
<evidence type="ECO:0000256" key="1">
    <source>
        <dbReference type="SAM" id="MobiDB-lite"/>
    </source>
</evidence>
<accession>A0ABW7FA98</accession>
<proteinExistence type="predicted"/>
<evidence type="ECO:0000313" key="3">
    <source>
        <dbReference type="Proteomes" id="UP001606210"/>
    </source>
</evidence>